<evidence type="ECO:0000256" key="2">
    <source>
        <dbReference type="ARBA" id="ARBA00022723"/>
    </source>
</evidence>
<keyword evidence="3" id="KW-0863">Zinc-finger</keyword>
<dbReference type="EMBL" id="JACEFO010001764">
    <property type="protein sequence ID" value="KAF8707020.1"/>
    <property type="molecule type" value="Genomic_DNA"/>
</dbReference>
<evidence type="ECO:0000313" key="7">
    <source>
        <dbReference type="EMBL" id="KAF8707020.1"/>
    </source>
</evidence>
<organism evidence="7 8">
    <name type="scientific">Digitaria exilis</name>
    <dbReference type="NCBI Taxonomy" id="1010633"/>
    <lineage>
        <taxon>Eukaryota</taxon>
        <taxon>Viridiplantae</taxon>
        <taxon>Streptophyta</taxon>
        <taxon>Embryophyta</taxon>
        <taxon>Tracheophyta</taxon>
        <taxon>Spermatophyta</taxon>
        <taxon>Magnoliopsida</taxon>
        <taxon>Liliopsida</taxon>
        <taxon>Poales</taxon>
        <taxon>Poaceae</taxon>
        <taxon>PACMAD clade</taxon>
        <taxon>Panicoideae</taxon>
        <taxon>Panicodae</taxon>
        <taxon>Paniceae</taxon>
        <taxon>Anthephorinae</taxon>
        <taxon>Digitaria</taxon>
    </lineage>
</organism>
<keyword evidence="2" id="KW-0479">Metal-binding</keyword>
<dbReference type="SUPFAM" id="SSF57850">
    <property type="entry name" value="RING/U-box"/>
    <property type="match status" value="1"/>
</dbReference>
<evidence type="ECO:0000259" key="6">
    <source>
        <dbReference type="Pfam" id="PF12678"/>
    </source>
</evidence>
<keyword evidence="8" id="KW-1185">Reference proteome</keyword>
<keyword evidence="5" id="KW-0862">Zinc</keyword>
<reference evidence="7" key="1">
    <citation type="submission" date="2020-07" db="EMBL/GenBank/DDBJ databases">
        <title>Genome sequence and genetic diversity analysis of an under-domesticated orphan crop, white fonio (Digitaria exilis).</title>
        <authorList>
            <person name="Bennetzen J.L."/>
            <person name="Chen S."/>
            <person name="Ma X."/>
            <person name="Wang X."/>
            <person name="Yssel A.E.J."/>
            <person name="Chaluvadi S.R."/>
            <person name="Johnson M."/>
            <person name="Gangashetty P."/>
            <person name="Hamidou F."/>
            <person name="Sanogo M.D."/>
            <person name="Zwaenepoel A."/>
            <person name="Wallace J."/>
            <person name="Van De Peer Y."/>
            <person name="Van Deynze A."/>
        </authorList>
    </citation>
    <scope>NUCLEOTIDE SEQUENCE</scope>
    <source>
        <tissue evidence="7">Leaves</tissue>
    </source>
</reference>
<dbReference type="InterPro" id="IPR013083">
    <property type="entry name" value="Znf_RING/FYVE/PHD"/>
</dbReference>
<dbReference type="GO" id="GO:0008270">
    <property type="term" value="F:zinc ion binding"/>
    <property type="evidence" value="ECO:0007669"/>
    <property type="project" value="UniProtKB-KW"/>
</dbReference>
<dbReference type="OrthoDB" id="693546at2759"/>
<evidence type="ECO:0000256" key="3">
    <source>
        <dbReference type="ARBA" id="ARBA00022771"/>
    </source>
</evidence>
<accession>A0A835BS22</accession>
<dbReference type="Proteomes" id="UP000636709">
    <property type="component" value="Unassembled WGS sequence"/>
</dbReference>
<proteinExistence type="predicted"/>
<dbReference type="Pfam" id="PF12678">
    <property type="entry name" value="zf-rbx1"/>
    <property type="match status" value="1"/>
</dbReference>
<sequence length="217" mass="23975">MGNTDAGATFLCGCWGHLLEESIAAALLPSSLGMQAGRGVRRRGEDAEQVISTISPVRLRLLHPHRIEIVSDSDTAGGSLLRLYIQQPAARDERYSYVPTLGPGGSILEMRRVPASSLPYNYAVPPDILFDQHLHLDLIDGSRSSKRARADATTEAIEQGLVHVAGAHAFHYDCISQWLRRNAVCPLCRHQLLLVMPDDHDVKEEQHQGQRRRTTAT</sequence>
<dbReference type="Gene3D" id="3.30.40.10">
    <property type="entry name" value="Zinc/RING finger domain, C3HC4 (zinc finger)"/>
    <property type="match status" value="1"/>
</dbReference>
<dbReference type="InterPro" id="IPR024766">
    <property type="entry name" value="Znf_RING_H2"/>
</dbReference>
<evidence type="ECO:0000256" key="5">
    <source>
        <dbReference type="ARBA" id="ARBA00022833"/>
    </source>
</evidence>
<evidence type="ECO:0000313" key="8">
    <source>
        <dbReference type="Proteomes" id="UP000636709"/>
    </source>
</evidence>
<comment type="pathway">
    <text evidence="1">Protein modification; protein ubiquitination.</text>
</comment>
<name>A0A835BS22_9POAL</name>
<feature type="domain" description="Zinc finger RING-H2-type" evidence="6">
    <location>
        <begin position="165"/>
        <end position="189"/>
    </location>
</feature>
<protein>
    <recommendedName>
        <fullName evidence="6">Zinc finger RING-H2-type domain-containing protein</fullName>
    </recommendedName>
</protein>
<dbReference type="AlphaFoldDB" id="A0A835BS22"/>
<evidence type="ECO:0000256" key="4">
    <source>
        <dbReference type="ARBA" id="ARBA00022786"/>
    </source>
</evidence>
<evidence type="ECO:0000256" key="1">
    <source>
        <dbReference type="ARBA" id="ARBA00004906"/>
    </source>
</evidence>
<comment type="caution">
    <text evidence="7">The sequence shown here is derived from an EMBL/GenBank/DDBJ whole genome shotgun (WGS) entry which is preliminary data.</text>
</comment>
<gene>
    <name evidence="7" type="ORF">HU200_030547</name>
</gene>
<keyword evidence="4" id="KW-0833">Ubl conjugation pathway</keyword>